<dbReference type="AlphaFoldDB" id="A0A1C3WSI2"/>
<reference evidence="2 3" key="1">
    <citation type="submission" date="2016-08" db="EMBL/GenBank/DDBJ databases">
        <authorList>
            <person name="Seilhamer J.J."/>
        </authorList>
    </citation>
    <scope>NUCLEOTIDE SEQUENCE [LARGE SCALE GENOMIC DNA]</scope>
    <source>
        <strain evidence="2 3">CCBAU 10071</strain>
    </source>
</reference>
<organism evidence="2 3">
    <name type="scientific">Bradyrhizobium yuanmingense</name>
    <dbReference type="NCBI Taxonomy" id="108015"/>
    <lineage>
        <taxon>Bacteria</taxon>
        <taxon>Pseudomonadati</taxon>
        <taxon>Pseudomonadota</taxon>
        <taxon>Alphaproteobacteria</taxon>
        <taxon>Hyphomicrobiales</taxon>
        <taxon>Nitrobacteraceae</taxon>
        <taxon>Bradyrhizobium</taxon>
    </lineage>
</organism>
<dbReference type="RefSeq" id="WP_074448101.1">
    <property type="nucleotide sequence ID" value="NZ_FMAE01000007.1"/>
</dbReference>
<dbReference type="Pfam" id="PF12071">
    <property type="entry name" value="DUF3551"/>
    <property type="match status" value="1"/>
</dbReference>
<proteinExistence type="predicted"/>
<evidence type="ECO:0000256" key="1">
    <source>
        <dbReference type="SAM" id="SignalP"/>
    </source>
</evidence>
<evidence type="ECO:0000313" key="2">
    <source>
        <dbReference type="EMBL" id="SCB42826.1"/>
    </source>
</evidence>
<feature type="signal peptide" evidence="1">
    <location>
        <begin position="1"/>
        <end position="26"/>
    </location>
</feature>
<gene>
    <name evidence="2" type="ORF">GA0061099_1007138</name>
</gene>
<dbReference type="InterPro" id="IPR021937">
    <property type="entry name" value="DUF3551"/>
</dbReference>
<feature type="chain" id="PRO_5008685784" description="DUF3551 domain-containing protein" evidence="1">
    <location>
        <begin position="27"/>
        <end position="66"/>
    </location>
</feature>
<keyword evidence="1" id="KW-0732">Signal</keyword>
<dbReference type="EMBL" id="FMAE01000007">
    <property type="protein sequence ID" value="SCB42826.1"/>
    <property type="molecule type" value="Genomic_DNA"/>
</dbReference>
<sequence length="66" mass="7136">MTKLALLSAAVFIALGAMGSWTPGQAQNLAWCRKFRGTLTCMYDTRAQCRASVSGRSGTCVPNPRR</sequence>
<accession>A0A1C3WSI2</accession>
<evidence type="ECO:0000313" key="3">
    <source>
        <dbReference type="Proteomes" id="UP000183174"/>
    </source>
</evidence>
<name>A0A1C3WSI2_9BRAD</name>
<evidence type="ECO:0008006" key="4">
    <source>
        <dbReference type="Google" id="ProtNLM"/>
    </source>
</evidence>
<dbReference type="Proteomes" id="UP000183174">
    <property type="component" value="Unassembled WGS sequence"/>
</dbReference>
<protein>
    <recommendedName>
        <fullName evidence="4">DUF3551 domain-containing protein</fullName>
    </recommendedName>
</protein>